<reference evidence="2 3" key="1">
    <citation type="submission" date="2019-02" db="EMBL/GenBank/DDBJ databases">
        <title>Genome sequencing of the rare red list fungi Phlebia centrifuga.</title>
        <authorList>
            <person name="Buettner E."/>
            <person name="Kellner H."/>
        </authorList>
    </citation>
    <scope>NUCLEOTIDE SEQUENCE [LARGE SCALE GENOMIC DNA]</scope>
    <source>
        <strain evidence="2 3">DSM 108282</strain>
    </source>
</reference>
<organism evidence="2 3">
    <name type="scientific">Hermanssonia centrifuga</name>
    <dbReference type="NCBI Taxonomy" id="98765"/>
    <lineage>
        <taxon>Eukaryota</taxon>
        <taxon>Fungi</taxon>
        <taxon>Dikarya</taxon>
        <taxon>Basidiomycota</taxon>
        <taxon>Agaricomycotina</taxon>
        <taxon>Agaricomycetes</taxon>
        <taxon>Polyporales</taxon>
        <taxon>Meruliaceae</taxon>
        <taxon>Hermanssonia</taxon>
    </lineage>
</organism>
<evidence type="ECO:0000313" key="3">
    <source>
        <dbReference type="Proteomes" id="UP000309038"/>
    </source>
</evidence>
<dbReference type="Proteomes" id="UP000309038">
    <property type="component" value="Unassembled WGS sequence"/>
</dbReference>
<sequence>MTALVPLTKFGGDDPTEDAHTFMLELEANFDDNLSDKRKMSILAALIKRNSSADTWFESVPDATKAKWDDLKTAFKLQWPKKPAQGISVTEAVDTLKSRVLTSSRLGSYETMHNQDVPAHVVWGRSIVADAKKWNVPGLIANDIRAAMPDPLKGLLSTVITEWDVLLKELESVSVPALKERVKERNKYEQRRLDLERNLSKVHLAGQRPMAYPTASYQHRQSTAPRPPLSSGDAFSRGPLPRRTPPDYGGAATYNSLPRGPPQQSFQRAPFRSLASPHVRLQRLRDNTARIPHQPDTPEGRAAYQRQCDEWARVNNTLEPREDNPYPLTPGTLPLGSRECYRCAQGKHPASSCTADGVPPREASWRAAAGNIIRTATRMDRAGPANVLYIGNHYRPYQPSYDDNVHPDDFSAYEYTPYQHGYLPYEVQAGKE</sequence>
<protein>
    <recommendedName>
        <fullName evidence="4">Gag protein</fullName>
    </recommendedName>
</protein>
<dbReference type="AlphaFoldDB" id="A0A4S4KD89"/>
<evidence type="ECO:0000256" key="1">
    <source>
        <dbReference type="SAM" id="MobiDB-lite"/>
    </source>
</evidence>
<gene>
    <name evidence="2" type="ORF">EW026_g5698</name>
</gene>
<evidence type="ECO:0000313" key="2">
    <source>
        <dbReference type="EMBL" id="THG96054.1"/>
    </source>
</evidence>
<name>A0A4S4KD89_9APHY</name>
<feature type="region of interest" description="Disordered" evidence="1">
    <location>
        <begin position="204"/>
        <end position="275"/>
    </location>
</feature>
<keyword evidence="3" id="KW-1185">Reference proteome</keyword>
<evidence type="ECO:0008006" key="4">
    <source>
        <dbReference type="Google" id="ProtNLM"/>
    </source>
</evidence>
<comment type="caution">
    <text evidence="2">The sequence shown here is derived from an EMBL/GenBank/DDBJ whole genome shotgun (WGS) entry which is preliminary data.</text>
</comment>
<accession>A0A4S4KD89</accession>
<dbReference type="EMBL" id="SGPJ01000265">
    <property type="protein sequence ID" value="THG96054.1"/>
    <property type="molecule type" value="Genomic_DNA"/>
</dbReference>
<proteinExistence type="predicted"/>
<feature type="compositionally biased region" description="Polar residues" evidence="1">
    <location>
        <begin position="215"/>
        <end position="224"/>
    </location>
</feature>